<comment type="caution">
    <text evidence="1">The sequence shown here is derived from an EMBL/GenBank/DDBJ whole genome shotgun (WGS) entry which is preliminary data.</text>
</comment>
<reference evidence="1" key="1">
    <citation type="journal article" date="2015" name="Nature">
        <title>Complex archaea that bridge the gap between prokaryotes and eukaryotes.</title>
        <authorList>
            <person name="Spang A."/>
            <person name="Saw J.H."/>
            <person name="Jorgensen S.L."/>
            <person name="Zaremba-Niedzwiedzka K."/>
            <person name="Martijn J."/>
            <person name="Lind A.E."/>
            <person name="van Eijk R."/>
            <person name="Schleper C."/>
            <person name="Guy L."/>
            <person name="Ettema T.J."/>
        </authorList>
    </citation>
    <scope>NUCLEOTIDE SEQUENCE</scope>
</reference>
<sequence length="140" mass="15828">MAKKTLEQHNQDVKRWGPRGMQMLQEAMEKVGAEVLGYARKKHLHRRMPRNVTGGPDGSSLGVVSSRLWDSLTTKTKVKGTEVITQVGTNVTHQGVSYPRLHEFGLGGMPERPWLRPSVRAKQDRLREEVKRAWVAAYGK</sequence>
<dbReference type="AlphaFoldDB" id="A0A0F9DRM8"/>
<gene>
    <name evidence="1" type="ORF">LCGC14_2456810</name>
</gene>
<proteinExistence type="predicted"/>
<protein>
    <submittedName>
        <fullName evidence="1">Uncharacterized protein</fullName>
    </submittedName>
</protein>
<evidence type="ECO:0000313" key="1">
    <source>
        <dbReference type="EMBL" id="KKL20301.1"/>
    </source>
</evidence>
<accession>A0A0F9DRM8</accession>
<organism evidence="1">
    <name type="scientific">marine sediment metagenome</name>
    <dbReference type="NCBI Taxonomy" id="412755"/>
    <lineage>
        <taxon>unclassified sequences</taxon>
        <taxon>metagenomes</taxon>
        <taxon>ecological metagenomes</taxon>
    </lineage>
</organism>
<dbReference type="EMBL" id="LAZR01038150">
    <property type="protein sequence ID" value="KKL20301.1"/>
    <property type="molecule type" value="Genomic_DNA"/>
</dbReference>
<name>A0A0F9DRM8_9ZZZZ</name>